<dbReference type="Pfam" id="PF24406">
    <property type="entry name" value="nSTAND_NTPase4"/>
    <property type="match status" value="1"/>
</dbReference>
<dbReference type="Proteomes" id="UP000265715">
    <property type="component" value="Unassembled WGS sequence"/>
</dbReference>
<protein>
    <recommendedName>
        <fullName evidence="1">STAND NTPase 4 small alpha/beta domain-containing protein</fullName>
    </recommendedName>
</protein>
<keyword evidence="3" id="KW-1185">Reference proteome</keyword>
<evidence type="ECO:0000313" key="3">
    <source>
        <dbReference type="Proteomes" id="UP000265715"/>
    </source>
</evidence>
<accession>A0A399EYH2</accession>
<evidence type="ECO:0000313" key="2">
    <source>
        <dbReference type="EMBL" id="RIH88645.1"/>
    </source>
</evidence>
<dbReference type="EMBL" id="QXDL01000025">
    <property type="protein sequence ID" value="RIH88645.1"/>
    <property type="molecule type" value="Genomic_DNA"/>
</dbReference>
<organism evidence="2 3">
    <name type="scientific">Calidithermus terrae</name>
    <dbReference type="NCBI Taxonomy" id="1408545"/>
    <lineage>
        <taxon>Bacteria</taxon>
        <taxon>Thermotogati</taxon>
        <taxon>Deinococcota</taxon>
        <taxon>Deinococci</taxon>
        <taxon>Thermales</taxon>
        <taxon>Thermaceae</taxon>
        <taxon>Calidithermus</taxon>
    </lineage>
</organism>
<comment type="caution">
    <text evidence="2">The sequence shown here is derived from an EMBL/GenBank/DDBJ whole genome shotgun (WGS) entry which is preliminary data.</text>
</comment>
<name>A0A399EYH2_9DEIN</name>
<proteinExistence type="predicted"/>
<sequence>MWKAVEKIFEEQYDKGTEAYRQLPEEKRAFIVDNFHSEVLDYRQKEALVEQLTKLGDYIVLFSGDELAVDEFVIARSLKPLLEFKRCEIQPFGYSLRSQLIRRWYATSDAYTSDVAALRRKCLQVEQFVNNMLGAQLITPYPFAVLIILQQIETSLGHDITSASYSAFCELYVKQQLALMSEVTRIELGTFGAVLEELAYRLYDSGQRTISRPAFEALVAEYSRSKLIKVDPQRLIDALQSRGFLRNIASGVEFLYNYQFHYFTAAHVDSLLKTDPDKGREVVAGLVENLHLENNANILVLLGHLSKDPRIMRAVLENARSLLGTQQACDFDRSTEFVARLTDRVPQLVFRDGDPEANHTEKLKLHDARAEGDQEARTTAETLAQPDPERYDHSVDEIDETLRNFITLNRVSKTVDVMGQMLRSYAGSIDGETKVRAMRECYDLTMRGLGLLYTLIENNLEEAVQFVGELFLERLPTWKSLEKRELEERARHFIFNLCTALAQAFLQRLTNAVGAQNLELVFNSLLEDAPVSYHLIDYCIRTWALDQVDIHRVRELKKLTRSKLLAYTLLMRLTLTHFYLYHVDPRKAQQICAELGIEYRAAMLADLRGRDQKRNPHRG</sequence>
<dbReference type="RefSeq" id="WP_027894372.1">
    <property type="nucleotide sequence ID" value="NZ_QXDL01000025.1"/>
</dbReference>
<evidence type="ECO:0000259" key="1">
    <source>
        <dbReference type="Pfam" id="PF24406"/>
    </source>
</evidence>
<reference evidence="2 3" key="1">
    <citation type="submission" date="2018-08" db="EMBL/GenBank/DDBJ databases">
        <title>Meiothermus terrae DSM 26712 genome sequencing project.</title>
        <authorList>
            <person name="Da Costa M.S."/>
            <person name="Albuquerque L."/>
            <person name="Raposo P."/>
            <person name="Froufe H.J.C."/>
            <person name="Barroso C.S."/>
            <person name="Egas C."/>
        </authorList>
    </citation>
    <scope>NUCLEOTIDE SEQUENCE [LARGE SCALE GENOMIC DNA]</scope>
    <source>
        <strain evidence="2 3">DSM 26712</strain>
    </source>
</reference>
<dbReference type="OrthoDB" id="9811542at2"/>
<feature type="domain" description="STAND NTPase 4 small alpha/beta" evidence="1">
    <location>
        <begin position="209"/>
        <end position="263"/>
    </location>
</feature>
<gene>
    <name evidence="2" type="ORF">Mterra_00949</name>
</gene>
<dbReference type="InterPro" id="IPR057123">
    <property type="entry name" value="STAND_NTPase4_dom"/>
</dbReference>
<dbReference type="AlphaFoldDB" id="A0A399EYH2"/>